<dbReference type="Pfam" id="PF02668">
    <property type="entry name" value="TauD"/>
    <property type="match status" value="1"/>
</dbReference>
<dbReference type="Gene3D" id="3.60.130.10">
    <property type="entry name" value="Clavaminate synthase-like"/>
    <property type="match status" value="1"/>
</dbReference>
<proteinExistence type="predicted"/>
<dbReference type="AlphaFoldDB" id="A0A286GCR0"/>
<dbReference type="Proteomes" id="UP000219621">
    <property type="component" value="Unassembled WGS sequence"/>
</dbReference>
<dbReference type="InterPro" id="IPR042098">
    <property type="entry name" value="TauD-like_sf"/>
</dbReference>
<dbReference type="SUPFAM" id="SSF51197">
    <property type="entry name" value="Clavaminate synthase-like"/>
    <property type="match status" value="1"/>
</dbReference>
<evidence type="ECO:0000313" key="3">
    <source>
        <dbReference type="EMBL" id="SOD93325.1"/>
    </source>
</evidence>
<reference evidence="3 4" key="1">
    <citation type="submission" date="2017-09" db="EMBL/GenBank/DDBJ databases">
        <authorList>
            <person name="Ehlers B."/>
            <person name="Leendertz F.H."/>
        </authorList>
    </citation>
    <scope>NUCLEOTIDE SEQUENCE [LARGE SCALE GENOMIC DNA]</scope>
    <source>
        <strain evidence="3 4">USBA 140</strain>
    </source>
</reference>
<evidence type="ECO:0000313" key="4">
    <source>
        <dbReference type="Proteomes" id="UP000219621"/>
    </source>
</evidence>
<name>A0A286GCR0_9PROT</name>
<feature type="domain" description="TauD/TfdA-like" evidence="2">
    <location>
        <begin position="50"/>
        <end position="260"/>
    </location>
</feature>
<accession>A0A286GCR0</accession>
<dbReference type="GO" id="GO:0016706">
    <property type="term" value="F:2-oxoglutarate-dependent dioxygenase activity"/>
    <property type="evidence" value="ECO:0007669"/>
    <property type="project" value="UniProtKB-ARBA"/>
</dbReference>
<dbReference type="OrthoDB" id="480112at2"/>
<evidence type="ECO:0000256" key="1">
    <source>
        <dbReference type="ARBA" id="ARBA00023002"/>
    </source>
</evidence>
<sequence>MSSESAITVTVPPALAKIIAETLSPIPADQMEADAPNGLSLPLDGLSVWTDLVEEMRSVFARHDHVRVRGVTHLPGGRVLMALAHTLGRRFMTYGDGKVVKVFSMSPWSRDLAHAGAEGFFHTDLNASPSPPALTGIQCVHPDPGAPRFGYNRVVRLPDLLAELTRRGASEAVRFLTDAEVEMANERSPTIWKSKIVDGGIVRFHPETIRAACRRRGTKPPDDILYTIGDACVAASCPISLGTGDVLLFSNHRTLHYRSECSVRFVRYPLVFEARQINVLHVTDERPHA</sequence>
<evidence type="ECO:0000259" key="2">
    <source>
        <dbReference type="Pfam" id="PF02668"/>
    </source>
</evidence>
<keyword evidence="1" id="KW-0560">Oxidoreductase</keyword>
<keyword evidence="4" id="KW-1185">Reference proteome</keyword>
<keyword evidence="3" id="KW-0223">Dioxygenase</keyword>
<organism evidence="3 4">
    <name type="scientific">Caenispirillum bisanense</name>
    <dbReference type="NCBI Taxonomy" id="414052"/>
    <lineage>
        <taxon>Bacteria</taxon>
        <taxon>Pseudomonadati</taxon>
        <taxon>Pseudomonadota</taxon>
        <taxon>Alphaproteobacteria</taxon>
        <taxon>Rhodospirillales</taxon>
        <taxon>Novispirillaceae</taxon>
        <taxon>Caenispirillum</taxon>
    </lineage>
</organism>
<dbReference type="InterPro" id="IPR003819">
    <property type="entry name" value="TauD/TfdA-like"/>
</dbReference>
<protein>
    <submittedName>
        <fullName evidence="3">Taurine catabolism dioxygenase TauD, TfdA family</fullName>
    </submittedName>
</protein>
<dbReference type="RefSeq" id="WP_097278408.1">
    <property type="nucleotide sequence ID" value="NZ_OCNJ01000003.1"/>
</dbReference>
<gene>
    <name evidence="3" type="ORF">SAMN05421508_10330</name>
</gene>
<dbReference type="EMBL" id="OCNJ01000003">
    <property type="protein sequence ID" value="SOD93325.1"/>
    <property type="molecule type" value="Genomic_DNA"/>
</dbReference>